<evidence type="ECO:0000313" key="2">
    <source>
        <dbReference type="EMBL" id="CAL4165961.1"/>
    </source>
</evidence>
<protein>
    <submittedName>
        <fullName evidence="2">Uncharacterized protein</fullName>
    </submittedName>
</protein>
<organism evidence="2 3">
    <name type="scientific">Meganyctiphanes norvegica</name>
    <name type="common">Northern krill</name>
    <name type="synonym">Thysanopoda norvegica</name>
    <dbReference type="NCBI Taxonomy" id="48144"/>
    <lineage>
        <taxon>Eukaryota</taxon>
        <taxon>Metazoa</taxon>
        <taxon>Ecdysozoa</taxon>
        <taxon>Arthropoda</taxon>
        <taxon>Crustacea</taxon>
        <taxon>Multicrustacea</taxon>
        <taxon>Malacostraca</taxon>
        <taxon>Eumalacostraca</taxon>
        <taxon>Eucarida</taxon>
        <taxon>Euphausiacea</taxon>
        <taxon>Euphausiidae</taxon>
        <taxon>Meganyctiphanes</taxon>
    </lineage>
</organism>
<reference evidence="2 3" key="1">
    <citation type="submission" date="2024-05" db="EMBL/GenBank/DDBJ databases">
        <authorList>
            <person name="Wallberg A."/>
        </authorList>
    </citation>
    <scope>NUCLEOTIDE SEQUENCE [LARGE SCALE GENOMIC DNA]</scope>
</reference>
<sequence>MVRRLLLVLCLAWTTMGAPQYMEFGADRLAAAAGRASDLPMEHRQGQNGHPVDKFVDRVLSSETASALDSAAARIATVFGDIVDDIGDFVVSSVDDLPETIDRVSQRVNDAVSQNGEKVVIIVKGVRNRVSSARNETAEVAHNTVSKVGNALETSEVLPSLVTLGERLGSTLERIVDSIASNFGDIDKAVAGGIRVSHPSNSDTVVNGQQQSAAQLNYQPTKYQYTAFNKKVPNESQNELRSY</sequence>
<keyword evidence="3" id="KW-1185">Reference proteome</keyword>
<feature type="signal peptide" evidence="1">
    <location>
        <begin position="1"/>
        <end position="17"/>
    </location>
</feature>
<dbReference type="AlphaFoldDB" id="A0AAV2SA17"/>
<dbReference type="EMBL" id="CAXKWB010047812">
    <property type="protein sequence ID" value="CAL4165961.1"/>
    <property type="molecule type" value="Genomic_DNA"/>
</dbReference>
<feature type="chain" id="PRO_5043920827" evidence="1">
    <location>
        <begin position="18"/>
        <end position="243"/>
    </location>
</feature>
<evidence type="ECO:0000313" key="3">
    <source>
        <dbReference type="Proteomes" id="UP001497623"/>
    </source>
</evidence>
<evidence type="ECO:0000256" key="1">
    <source>
        <dbReference type="SAM" id="SignalP"/>
    </source>
</evidence>
<proteinExistence type="predicted"/>
<dbReference type="Proteomes" id="UP001497623">
    <property type="component" value="Unassembled WGS sequence"/>
</dbReference>
<name>A0AAV2SA17_MEGNR</name>
<gene>
    <name evidence="2" type="ORF">MNOR_LOCUS33334</name>
</gene>
<keyword evidence="1" id="KW-0732">Signal</keyword>
<comment type="caution">
    <text evidence="2">The sequence shown here is derived from an EMBL/GenBank/DDBJ whole genome shotgun (WGS) entry which is preliminary data.</text>
</comment>
<accession>A0AAV2SA17</accession>